<dbReference type="InterPro" id="IPR029050">
    <property type="entry name" value="Immunoprotect_excell_Ig-like"/>
</dbReference>
<evidence type="ECO:0000256" key="2">
    <source>
        <dbReference type="SAM" id="SignalP"/>
    </source>
</evidence>
<feature type="signal peptide" evidence="2">
    <location>
        <begin position="1"/>
        <end position="20"/>
    </location>
</feature>
<dbReference type="RefSeq" id="WP_013655879.1">
    <property type="nucleotide sequence ID" value="NC_015275.1"/>
</dbReference>
<dbReference type="Proteomes" id="UP000008467">
    <property type="component" value="Chromosome"/>
</dbReference>
<feature type="domain" description="DUF5067" evidence="3">
    <location>
        <begin position="41"/>
        <end position="159"/>
    </location>
</feature>
<evidence type="ECO:0000256" key="1">
    <source>
        <dbReference type="ARBA" id="ARBA00022729"/>
    </source>
</evidence>
<dbReference type="AlphaFoldDB" id="F2JQ30"/>
<evidence type="ECO:0000313" key="5">
    <source>
        <dbReference type="Proteomes" id="UP000008467"/>
    </source>
</evidence>
<dbReference type="Pfam" id="PF16729">
    <property type="entry name" value="DUF5067"/>
    <property type="match status" value="1"/>
</dbReference>
<evidence type="ECO:0000313" key="4">
    <source>
        <dbReference type="EMBL" id="ADZ82578.1"/>
    </source>
</evidence>
<evidence type="ECO:0000259" key="3">
    <source>
        <dbReference type="Pfam" id="PF16729"/>
    </source>
</evidence>
<name>F2JQ30_CELLD</name>
<accession>F2JQ30</accession>
<sequence length="176" mass="20188">MKKWIITTVLLICICAGAVAYAIIAPNFNISEKAKQTTGNSIASSDKESANYIDENKLIHLNDEYTIQIKELQYGTKDDKKIAMFVMEYTNNTSEYDSYGMSVLCKAYQSDRELKSTITIDDNYPNESMTEVRNGQSTQVVQYYELENLNDNVYLHFRKGWGQSDSESVEIYYTLK</sequence>
<dbReference type="HOGENOM" id="CLU_1522517_0_0_9"/>
<feature type="chain" id="PRO_5039065844" description="DUF5067 domain-containing protein" evidence="2">
    <location>
        <begin position="21"/>
        <end position="176"/>
    </location>
</feature>
<dbReference type="Gene3D" id="2.60.40.1240">
    <property type="match status" value="1"/>
</dbReference>
<reference evidence="4 5" key="1">
    <citation type="journal article" date="2011" name="J. Bacteriol.">
        <title>Complete genome sequence of the cellulose-degrading bacterium Cellulosilyticum lentocellum.</title>
        <authorList>
            <consortium name="US DOE Joint Genome Institute"/>
            <person name="Miller D.A."/>
            <person name="Suen G."/>
            <person name="Bruce D."/>
            <person name="Copeland A."/>
            <person name="Cheng J.F."/>
            <person name="Detter C."/>
            <person name="Goodwin L.A."/>
            <person name="Han C.S."/>
            <person name="Hauser L.J."/>
            <person name="Land M.L."/>
            <person name="Lapidus A."/>
            <person name="Lucas S."/>
            <person name="Meincke L."/>
            <person name="Pitluck S."/>
            <person name="Tapia R."/>
            <person name="Teshima H."/>
            <person name="Woyke T."/>
            <person name="Fox B.G."/>
            <person name="Angert E.R."/>
            <person name="Currie C.R."/>
        </authorList>
    </citation>
    <scope>NUCLEOTIDE SEQUENCE [LARGE SCALE GENOMIC DNA]</scope>
    <source>
        <strain evidence="5">ATCC 49066 / DSM 5427 / NCIMB 11756 / RHM5</strain>
    </source>
</reference>
<dbReference type="EMBL" id="CP002582">
    <property type="protein sequence ID" value="ADZ82578.1"/>
    <property type="molecule type" value="Genomic_DNA"/>
</dbReference>
<protein>
    <recommendedName>
        <fullName evidence="3">DUF5067 domain-containing protein</fullName>
    </recommendedName>
</protein>
<dbReference type="InterPro" id="IPR031989">
    <property type="entry name" value="DUF5067"/>
</dbReference>
<gene>
    <name evidence="4" type="ordered locus">Clole_0845</name>
</gene>
<organism evidence="4 5">
    <name type="scientific">Cellulosilyticum lentocellum (strain ATCC 49066 / DSM 5427 / NCIMB 11756 / RHM5)</name>
    <name type="common">Clostridium lentocellum</name>
    <dbReference type="NCBI Taxonomy" id="642492"/>
    <lineage>
        <taxon>Bacteria</taxon>
        <taxon>Bacillati</taxon>
        <taxon>Bacillota</taxon>
        <taxon>Clostridia</taxon>
        <taxon>Lachnospirales</taxon>
        <taxon>Cellulosilyticaceae</taxon>
        <taxon>Cellulosilyticum</taxon>
    </lineage>
</organism>
<keyword evidence="5" id="KW-1185">Reference proteome</keyword>
<keyword evidence="1 2" id="KW-0732">Signal</keyword>
<proteinExistence type="predicted"/>
<dbReference type="KEGG" id="cle:Clole_0845"/>